<feature type="compositionally biased region" description="Low complexity" evidence="1">
    <location>
        <begin position="25"/>
        <end position="42"/>
    </location>
</feature>
<dbReference type="HOGENOM" id="CLU_1589484_0_0_1"/>
<dbReference type="KEGG" id="ehx:EMIHUDRAFT_436376"/>
<dbReference type="AlphaFoldDB" id="A0A0D3J1G9"/>
<dbReference type="PaxDb" id="2903-EOD17354"/>
<dbReference type="RefSeq" id="XP_005769783.1">
    <property type="nucleotide sequence ID" value="XM_005769726.1"/>
</dbReference>
<name>A0A0D3J1G9_EMIH1</name>
<protein>
    <submittedName>
        <fullName evidence="2">Uncharacterized protein</fullName>
    </submittedName>
</protein>
<evidence type="ECO:0000256" key="1">
    <source>
        <dbReference type="SAM" id="MobiDB-lite"/>
    </source>
</evidence>
<evidence type="ECO:0000313" key="2">
    <source>
        <dbReference type="EnsemblProtists" id="EOD17354"/>
    </source>
</evidence>
<reference evidence="2" key="2">
    <citation type="submission" date="2024-10" db="UniProtKB">
        <authorList>
            <consortium name="EnsemblProtists"/>
        </authorList>
    </citation>
    <scope>IDENTIFICATION</scope>
</reference>
<sequence length="168" mass="17506">MSSLLQCIRSKCESASKKKKGGGAAAPAASAPAAAAASSDAGRQSVALQPHTPGELPQSGECGGLRMVVGSKGFGMLKGSEKQYVGVAAVLTALLKPESVAEPLRSIALAKREDIESLAERHALTEGANKLPEGEAAKKLLMLVGVRPRSRPDHTQNHKRPHTREIAQ</sequence>
<dbReference type="EnsemblProtists" id="EOD17354">
    <property type="protein sequence ID" value="EOD17354"/>
    <property type="gene ID" value="EMIHUDRAFT_436376"/>
</dbReference>
<dbReference type="GeneID" id="17263504"/>
<keyword evidence="3" id="KW-1185">Reference proteome</keyword>
<proteinExistence type="predicted"/>
<feature type="region of interest" description="Disordered" evidence="1">
    <location>
        <begin position="147"/>
        <end position="168"/>
    </location>
</feature>
<accession>A0A0D3J1G9</accession>
<reference evidence="3" key="1">
    <citation type="journal article" date="2013" name="Nature">
        <title>Pan genome of the phytoplankton Emiliania underpins its global distribution.</title>
        <authorList>
            <person name="Read B.A."/>
            <person name="Kegel J."/>
            <person name="Klute M.J."/>
            <person name="Kuo A."/>
            <person name="Lefebvre S.C."/>
            <person name="Maumus F."/>
            <person name="Mayer C."/>
            <person name="Miller J."/>
            <person name="Monier A."/>
            <person name="Salamov A."/>
            <person name="Young J."/>
            <person name="Aguilar M."/>
            <person name="Claverie J.M."/>
            <person name="Frickenhaus S."/>
            <person name="Gonzalez K."/>
            <person name="Herman E.K."/>
            <person name="Lin Y.C."/>
            <person name="Napier J."/>
            <person name="Ogata H."/>
            <person name="Sarno A.F."/>
            <person name="Shmutz J."/>
            <person name="Schroeder D."/>
            <person name="de Vargas C."/>
            <person name="Verret F."/>
            <person name="von Dassow P."/>
            <person name="Valentin K."/>
            <person name="Van de Peer Y."/>
            <person name="Wheeler G."/>
            <person name="Dacks J.B."/>
            <person name="Delwiche C.F."/>
            <person name="Dyhrman S.T."/>
            <person name="Glockner G."/>
            <person name="John U."/>
            <person name="Richards T."/>
            <person name="Worden A.Z."/>
            <person name="Zhang X."/>
            <person name="Grigoriev I.V."/>
            <person name="Allen A.E."/>
            <person name="Bidle K."/>
            <person name="Borodovsky M."/>
            <person name="Bowler C."/>
            <person name="Brownlee C."/>
            <person name="Cock J.M."/>
            <person name="Elias M."/>
            <person name="Gladyshev V.N."/>
            <person name="Groth M."/>
            <person name="Guda C."/>
            <person name="Hadaegh A."/>
            <person name="Iglesias-Rodriguez M.D."/>
            <person name="Jenkins J."/>
            <person name="Jones B.M."/>
            <person name="Lawson T."/>
            <person name="Leese F."/>
            <person name="Lindquist E."/>
            <person name="Lobanov A."/>
            <person name="Lomsadze A."/>
            <person name="Malik S.B."/>
            <person name="Marsh M.E."/>
            <person name="Mackinder L."/>
            <person name="Mock T."/>
            <person name="Mueller-Roeber B."/>
            <person name="Pagarete A."/>
            <person name="Parker M."/>
            <person name="Probert I."/>
            <person name="Quesneville H."/>
            <person name="Raines C."/>
            <person name="Rensing S.A."/>
            <person name="Riano-Pachon D.M."/>
            <person name="Richier S."/>
            <person name="Rokitta S."/>
            <person name="Shiraiwa Y."/>
            <person name="Soanes D.M."/>
            <person name="van der Giezen M."/>
            <person name="Wahlund T.M."/>
            <person name="Williams B."/>
            <person name="Wilson W."/>
            <person name="Wolfe G."/>
            <person name="Wurch L.L."/>
        </authorList>
    </citation>
    <scope>NUCLEOTIDE SEQUENCE</scope>
</reference>
<evidence type="ECO:0000313" key="3">
    <source>
        <dbReference type="Proteomes" id="UP000013827"/>
    </source>
</evidence>
<organism evidence="2 3">
    <name type="scientific">Emiliania huxleyi (strain CCMP1516)</name>
    <dbReference type="NCBI Taxonomy" id="280463"/>
    <lineage>
        <taxon>Eukaryota</taxon>
        <taxon>Haptista</taxon>
        <taxon>Haptophyta</taxon>
        <taxon>Prymnesiophyceae</taxon>
        <taxon>Isochrysidales</taxon>
        <taxon>Noelaerhabdaceae</taxon>
        <taxon>Emiliania</taxon>
    </lineage>
</organism>
<feature type="region of interest" description="Disordered" evidence="1">
    <location>
        <begin position="14"/>
        <end position="62"/>
    </location>
</feature>
<dbReference type="Proteomes" id="UP000013827">
    <property type="component" value="Unassembled WGS sequence"/>
</dbReference>